<keyword evidence="2" id="KW-0479">Metal-binding</keyword>
<accession>X0TXP5</accession>
<keyword evidence="1" id="KW-0645">Protease</keyword>
<comment type="caution">
    <text evidence="8">The sequence shown here is derived from an EMBL/GenBank/DDBJ whole genome shotgun (WGS) entry which is preliminary data.</text>
</comment>
<evidence type="ECO:0000256" key="5">
    <source>
        <dbReference type="ARBA" id="ARBA00022801"/>
    </source>
</evidence>
<dbReference type="EMBL" id="BARS01014913">
    <property type="protein sequence ID" value="GAF98034.1"/>
    <property type="molecule type" value="Genomic_DNA"/>
</dbReference>
<keyword evidence="5" id="KW-0378">Hydrolase</keyword>
<keyword evidence="3" id="KW-0732">Signal</keyword>
<evidence type="ECO:0000256" key="4">
    <source>
        <dbReference type="ARBA" id="ARBA00022764"/>
    </source>
</evidence>
<evidence type="ECO:0000256" key="1">
    <source>
        <dbReference type="ARBA" id="ARBA00022670"/>
    </source>
</evidence>
<dbReference type="GO" id="GO:0046872">
    <property type="term" value="F:metal ion binding"/>
    <property type="evidence" value="ECO:0007669"/>
    <property type="project" value="UniProtKB-KW"/>
</dbReference>
<evidence type="ECO:0008006" key="9">
    <source>
        <dbReference type="Google" id="ProtNLM"/>
    </source>
</evidence>
<dbReference type="InterPro" id="IPR005073">
    <property type="entry name" value="Peptidase_M74"/>
</dbReference>
<proteinExistence type="predicted"/>
<protein>
    <recommendedName>
        <fullName evidence="9">Penicillin-insensitive murein endopeptidase</fullName>
    </recommendedName>
</protein>
<evidence type="ECO:0000256" key="2">
    <source>
        <dbReference type="ARBA" id="ARBA00022723"/>
    </source>
</evidence>
<evidence type="ECO:0000313" key="8">
    <source>
        <dbReference type="EMBL" id="GAF98034.1"/>
    </source>
</evidence>
<dbReference type="GO" id="GO:0030288">
    <property type="term" value="C:outer membrane-bounded periplasmic space"/>
    <property type="evidence" value="ECO:0007669"/>
    <property type="project" value="InterPro"/>
</dbReference>
<dbReference type="Gene3D" id="3.30.1380.10">
    <property type="match status" value="1"/>
</dbReference>
<dbReference type="AlphaFoldDB" id="X0TXP5"/>
<keyword evidence="7" id="KW-0482">Metalloprotease</keyword>
<keyword evidence="6" id="KW-0862">Zinc</keyword>
<name>X0TXP5_9ZZZZ</name>
<evidence type="ECO:0000256" key="7">
    <source>
        <dbReference type="ARBA" id="ARBA00023049"/>
    </source>
</evidence>
<dbReference type="GO" id="GO:0006508">
    <property type="term" value="P:proteolysis"/>
    <property type="evidence" value="ECO:0007669"/>
    <property type="project" value="UniProtKB-KW"/>
</dbReference>
<keyword evidence="4" id="KW-0574">Periplasm</keyword>
<sequence length="140" mass="15608">MCLFSFFVTDNVKAKSSIPAKKLFGSQVLPAAIKPRVHGGYTRGCIAGAVAVPYDGPNWQAMRLSRNRRWGHPTLVRILEDLSIKASKKGWNGLLVGDMSQPRGGPMLTGHRSHQIGLDADIWFTPMPDKRMTYKERENT</sequence>
<feature type="non-terminal residue" evidence="8">
    <location>
        <position position="140"/>
    </location>
</feature>
<dbReference type="GO" id="GO:0008237">
    <property type="term" value="F:metallopeptidase activity"/>
    <property type="evidence" value="ECO:0007669"/>
    <property type="project" value="UniProtKB-KW"/>
</dbReference>
<dbReference type="Pfam" id="PF03411">
    <property type="entry name" value="Peptidase_M74"/>
    <property type="match status" value="1"/>
</dbReference>
<dbReference type="InterPro" id="IPR009045">
    <property type="entry name" value="Zn_M74/Hedgehog-like"/>
</dbReference>
<reference evidence="8" key="1">
    <citation type="journal article" date="2014" name="Front. Microbiol.">
        <title>High frequency of phylogenetically diverse reductive dehalogenase-homologous genes in deep subseafloor sedimentary metagenomes.</title>
        <authorList>
            <person name="Kawai M."/>
            <person name="Futagami T."/>
            <person name="Toyoda A."/>
            <person name="Takaki Y."/>
            <person name="Nishi S."/>
            <person name="Hori S."/>
            <person name="Arai W."/>
            <person name="Tsubouchi T."/>
            <person name="Morono Y."/>
            <person name="Uchiyama I."/>
            <person name="Ito T."/>
            <person name="Fujiyama A."/>
            <person name="Inagaki F."/>
            <person name="Takami H."/>
        </authorList>
    </citation>
    <scope>NUCLEOTIDE SEQUENCE</scope>
    <source>
        <strain evidence="8">Expedition CK06-06</strain>
    </source>
</reference>
<dbReference type="GO" id="GO:0004252">
    <property type="term" value="F:serine-type endopeptidase activity"/>
    <property type="evidence" value="ECO:0007669"/>
    <property type="project" value="InterPro"/>
</dbReference>
<organism evidence="8">
    <name type="scientific">marine sediment metagenome</name>
    <dbReference type="NCBI Taxonomy" id="412755"/>
    <lineage>
        <taxon>unclassified sequences</taxon>
        <taxon>metagenomes</taxon>
        <taxon>ecological metagenomes</taxon>
    </lineage>
</organism>
<dbReference type="SUPFAM" id="SSF55166">
    <property type="entry name" value="Hedgehog/DD-peptidase"/>
    <property type="match status" value="1"/>
</dbReference>
<evidence type="ECO:0000256" key="6">
    <source>
        <dbReference type="ARBA" id="ARBA00022833"/>
    </source>
</evidence>
<gene>
    <name evidence="8" type="ORF">S01H1_24768</name>
</gene>
<evidence type="ECO:0000256" key="3">
    <source>
        <dbReference type="ARBA" id="ARBA00022729"/>
    </source>
</evidence>